<dbReference type="RefSeq" id="WP_067760896.1">
    <property type="nucleotide sequence ID" value="NZ_CP015772.1"/>
</dbReference>
<keyword evidence="1" id="KW-0732">Signal</keyword>
<organism evidence="2 3">
    <name type="scientific">Niabella ginsenosidivorans</name>
    <dbReference type="NCBI Taxonomy" id="1176587"/>
    <lineage>
        <taxon>Bacteria</taxon>
        <taxon>Pseudomonadati</taxon>
        <taxon>Bacteroidota</taxon>
        <taxon>Chitinophagia</taxon>
        <taxon>Chitinophagales</taxon>
        <taxon>Chitinophagaceae</taxon>
        <taxon>Niabella</taxon>
    </lineage>
</organism>
<evidence type="ECO:0000313" key="3">
    <source>
        <dbReference type="Proteomes" id="UP000077667"/>
    </source>
</evidence>
<dbReference type="AlphaFoldDB" id="A0A1A9I732"/>
<dbReference type="Proteomes" id="UP000077667">
    <property type="component" value="Chromosome"/>
</dbReference>
<name>A0A1A9I732_9BACT</name>
<proteinExistence type="predicted"/>
<gene>
    <name evidence="2" type="ORF">A8C56_22490</name>
</gene>
<feature type="signal peptide" evidence="1">
    <location>
        <begin position="1"/>
        <end position="23"/>
    </location>
</feature>
<dbReference type="EMBL" id="CP015772">
    <property type="protein sequence ID" value="ANH83383.1"/>
    <property type="molecule type" value="Genomic_DNA"/>
</dbReference>
<dbReference type="KEGG" id="nia:A8C56_22490"/>
<evidence type="ECO:0008006" key="4">
    <source>
        <dbReference type="Google" id="ProtNLM"/>
    </source>
</evidence>
<protein>
    <recommendedName>
        <fullName evidence="4">Outer membrane protein beta-barrel domain-containing protein</fullName>
    </recommendedName>
</protein>
<evidence type="ECO:0000313" key="2">
    <source>
        <dbReference type="EMBL" id="ANH83383.1"/>
    </source>
</evidence>
<dbReference type="STRING" id="1176587.A8C56_22490"/>
<accession>A0A1A9I732</accession>
<reference evidence="2 3" key="1">
    <citation type="submission" date="2016-05" db="EMBL/GenBank/DDBJ databases">
        <title>Niabella ginsenosidivorans BS26 whole genome sequencing.</title>
        <authorList>
            <person name="Im W.T."/>
            <person name="Siddiqi M.Z."/>
        </authorList>
    </citation>
    <scope>NUCLEOTIDE SEQUENCE [LARGE SCALE GENOMIC DNA]</scope>
    <source>
        <strain evidence="2 3">BS26</strain>
    </source>
</reference>
<evidence type="ECO:0000256" key="1">
    <source>
        <dbReference type="SAM" id="SignalP"/>
    </source>
</evidence>
<keyword evidence="3" id="KW-1185">Reference proteome</keyword>
<dbReference type="PROSITE" id="PS51257">
    <property type="entry name" value="PROKAR_LIPOPROTEIN"/>
    <property type="match status" value="1"/>
</dbReference>
<feature type="chain" id="PRO_5008389969" description="Outer membrane protein beta-barrel domain-containing protein" evidence="1">
    <location>
        <begin position="24"/>
        <end position="301"/>
    </location>
</feature>
<sequence>MKKTVYVLVISALVFFLASCSSTNPRYINSPAVYNAVFFREKGDLKLTGAFAANPDDLFNNPDLDSNQRHTIDRNLGFDVQAAYAVTDHFLIQAAGMRRFEKDLYNNDDLMDGNKGSKISYTRSMIEVGAGFYTEMGGSGKVYFNGVLGAGFGSSKSTDTGTPTERRHYFDFDFIKYHLTPSFNFFFTENARLSVAPQFSLLTSNNIRTSYSEEEQSMLGYTSMKNKGRVFFEPSLLFQAGFPGISWMKLDVGAHFATNPLAASTHEDSPPAVYENREVRSRRFLLSLGLSFYPFEGKRMR</sequence>
<dbReference type="OrthoDB" id="636895at2"/>